<protein>
    <submittedName>
        <fullName evidence="7">FAD/NAD(P)-binding oxidoreductase</fullName>
        <ecNumber evidence="7">1.-.-.-</ecNumber>
    </submittedName>
</protein>
<comment type="caution">
    <text evidence="7">The sequence shown here is derived from an EMBL/GenBank/DDBJ whole genome shotgun (WGS) entry which is preliminary data.</text>
</comment>
<dbReference type="GO" id="GO:0016491">
    <property type="term" value="F:oxidoreductase activity"/>
    <property type="evidence" value="ECO:0007669"/>
    <property type="project" value="UniProtKB-KW"/>
</dbReference>
<evidence type="ECO:0000256" key="3">
    <source>
        <dbReference type="ARBA" id="ARBA00022827"/>
    </source>
</evidence>
<dbReference type="Proteomes" id="UP001595807">
    <property type="component" value="Unassembled WGS sequence"/>
</dbReference>
<accession>A0ABV8CU12</accession>
<dbReference type="InterPro" id="IPR016156">
    <property type="entry name" value="FAD/NAD-linked_Rdtase_dimer_sf"/>
</dbReference>
<dbReference type="InterPro" id="IPR036188">
    <property type="entry name" value="FAD/NAD-bd_sf"/>
</dbReference>
<sequence length="439" mass="48837">MKIVIIGASFAGLSAAIKSAQLYPESQVIVIDRHETLAYIPNSLNWALRSDQATWNYSFFSREQLDQAGVQLLLNQEVVRVDPTQKVVFFSNGHTQAYDKLILAAGSTQQSSYIKGSNLPGVLMSKDYANSLEAEAVLKKAKRIAIIGAGQIGIEASETYIRMGKEVHLFEANPSLDFKLYDSDILEPLENSMRASGVQIHCQERVQQIISNSKGLQVMSRGQVVHVDAIMLCAGFRPNTTFLEDLPILAADKTVRVNSYLQTSLPHIFAAGDMVQLPLLEDKDFSYMPLINTALKTGELAAYNLFQPKVALPLSVRLVAGHQFGWYRSAIGLTAEEAGLYENIRVVDYKSPCSLRDPSLLFIRLVVTADTGRILGAQTLAKRDCSTLLQALVYPMAEQKTDRDLAFQDFLYTAGEQELFFHLHEVLLKSLDQRGELWK</sequence>
<keyword evidence="5" id="KW-0676">Redox-active center</keyword>
<dbReference type="PRINTS" id="PR00368">
    <property type="entry name" value="FADPNR"/>
</dbReference>
<dbReference type="InterPro" id="IPR023753">
    <property type="entry name" value="FAD/NAD-binding_dom"/>
</dbReference>
<gene>
    <name evidence="7" type="ORF">ACFORF_02115</name>
</gene>
<organism evidence="7 8">
    <name type="scientific">Streptococcus caprae</name>
    <dbReference type="NCBI Taxonomy" id="1640501"/>
    <lineage>
        <taxon>Bacteria</taxon>
        <taxon>Bacillati</taxon>
        <taxon>Bacillota</taxon>
        <taxon>Bacilli</taxon>
        <taxon>Lactobacillales</taxon>
        <taxon>Streptococcaceae</taxon>
        <taxon>Streptococcus</taxon>
    </lineage>
</organism>
<dbReference type="PRINTS" id="PR00411">
    <property type="entry name" value="PNDRDTASEI"/>
</dbReference>
<evidence type="ECO:0000256" key="2">
    <source>
        <dbReference type="ARBA" id="ARBA00022630"/>
    </source>
</evidence>
<dbReference type="EC" id="1.-.-.-" evidence="7"/>
<dbReference type="PANTHER" id="PTHR43429:SF1">
    <property type="entry name" value="NAD(P)H SULFUR OXIDOREDUCTASE (COA-DEPENDENT)"/>
    <property type="match status" value="1"/>
</dbReference>
<feature type="domain" description="FAD/NAD(P)-binding" evidence="6">
    <location>
        <begin position="1"/>
        <end position="296"/>
    </location>
</feature>
<dbReference type="Gene3D" id="3.30.390.30">
    <property type="match status" value="1"/>
</dbReference>
<evidence type="ECO:0000256" key="5">
    <source>
        <dbReference type="ARBA" id="ARBA00023284"/>
    </source>
</evidence>
<evidence type="ECO:0000256" key="4">
    <source>
        <dbReference type="ARBA" id="ARBA00023002"/>
    </source>
</evidence>
<dbReference type="SUPFAM" id="SSF55424">
    <property type="entry name" value="FAD/NAD-linked reductases, dimerisation (C-terminal) domain"/>
    <property type="match status" value="1"/>
</dbReference>
<evidence type="ECO:0000313" key="7">
    <source>
        <dbReference type="EMBL" id="MFC3927429.1"/>
    </source>
</evidence>
<evidence type="ECO:0000256" key="1">
    <source>
        <dbReference type="ARBA" id="ARBA00001974"/>
    </source>
</evidence>
<dbReference type="Gene3D" id="3.50.50.60">
    <property type="entry name" value="FAD/NAD(P)-binding domain"/>
    <property type="match status" value="2"/>
</dbReference>
<evidence type="ECO:0000313" key="8">
    <source>
        <dbReference type="Proteomes" id="UP001595807"/>
    </source>
</evidence>
<dbReference type="InterPro" id="IPR050260">
    <property type="entry name" value="FAD-bd_OxRdtase"/>
</dbReference>
<proteinExistence type="predicted"/>
<keyword evidence="3" id="KW-0274">FAD</keyword>
<dbReference type="SUPFAM" id="SSF51905">
    <property type="entry name" value="FAD/NAD(P)-binding domain"/>
    <property type="match status" value="1"/>
</dbReference>
<keyword evidence="8" id="KW-1185">Reference proteome</keyword>
<dbReference type="PANTHER" id="PTHR43429">
    <property type="entry name" value="PYRIDINE NUCLEOTIDE-DISULFIDE OXIDOREDUCTASE DOMAIN-CONTAINING"/>
    <property type="match status" value="1"/>
</dbReference>
<evidence type="ECO:0000259" key="6">
    <source>
        <dbReference type="Pfam" id="PF07992"/>
    </source>
</evidence>
<dbReference type="EMBL" id="JBHRZV010000012">
    <property type="protein sequence ID" value="MFC3927429.1"/>
    <property type="molecule type" value="Genomic_DNA"/>
</dbReference>
<dbReference type="Pfam" id="PF07992">
    <property type="entry name" value="Pyr_redox_2"/>
    <property type="match status" value="1"/>
</dbReference>
<name>A0ABV8CU12_9STRE</name>
<keyword evidence="2" id="KW-0285">Flavoprotein</keyword>
<keyword evidence="4 7" id="KW-0560">Oxidoreductase</keyword>
<reference evidence="8" key="1">
    <citation type="journal article" date="2019" name="Int. J. Syst. Evol. Microbiol.">
        <title>The Global Catalogue of Microorganisms (GCM) 10K type strain sequencing project: providing services to taxonomists for standard genome sequencing and annotation.</title>
        <authorList>
            <consortium name="The Broad Institute Genomics Platform"/>
            <consortium name="The Broad Institute Genome Sequencing Center for Infectious Disease"/>
            <person name="Wu L."/>
            <person name="Ma J."/>
        </authorList>
    </citation>
    <scope>NUCLEOTIDE SEQUENCE [LARGE SCALE GENOMIC DNA]</scope>
    <source>
        <strain evidence="8">CCUG 67170</strain>
    </source>
</reference>
<dbReference type="RefSeq" id="WP_380424977.1">
    <property type="nucleotide sequence ID" value="NZ_JBHRZV010000012.1"/>
</dbReference>
<comment type="cofactor">
    <cofactor evidence="1">
        <name>FAD</name>
        <dbReference type="ChEBI" id="CHEBI:57692"/>
    </cofactor>
</comment>